<name>I7LB97_9CORY</name>
<dbReference type="HAMAP" id="MF_00834">
    <property type="entry name" value="BioA"/>
    <property type="match status" value="1"/>
</dbReference>
<comment type="function">
    <text evidence="7">Catalyzes the transfer of the alpha-amino group from S-adenosyl-L-methionine (SAM) to 7-keto-8-aminopelargonic acid (KAPA) to form 7,8-diaminopelargonic acid (DAPA). It is the only aminotransferase known to utilize SAM as an amino donor.</text>
</comment>
<comment type="similarity">
    <text evidence="7">Belongs to the class-III pyridoxal-phosphate-dependent aminotransferase family. BioA subfamily.</text>
</comment>
<reference evidence="9 10" key="2">
    <citation type="submission" date="2012-08" db="EMBL/GenBank/DDBJ databases">
        <title>The Genome Sequence of Turicella otitidis ATCC 51513.</title>
        <authorList>
            <consortium name="The Broad Institute Genome Sequencing Platform"/>
            <person name="Earl A."/>
            <person name="Ward D."/>
            <person name="Feldgarden M."/>
            <person name="Gevers D."/>
            <person name="Huys G."/>
            <person name="Walker B."/>
            <person name="Young S.K."/>
            <person name="Zeng Q."/>
            <person name="Gargeya S."/>
            <person name="Fitzgerald M."/>
            <person name="Haas B."/>
            <person name="Abouelleil A."/>
            <person name="Alvarado L."/>
            <person name="Arachchi H.M."/>
            <person name="Berlin A.M."/>
            <person name="Chapman S.B."/>
            <person name="Goldberg J."/>
            <person name="Griggs A."/>
            <person name="Gujja S."/>
            <person name="Hansen M."/>
            <person name="Howarth C."/>
            <person name="Imamovic A."/>
            <person name="Larimer J."/>
            <person name="McCowen C."/>
            <person name="Montmayeur A."/>
            <person name="Murphy C."/>
            <person name="Neiman D."/>
            <person name="Pearson M."/>
            <person name="Priest M."/>
            <person name="Roberts A."/>
            <person name="Saif S."/>
            <person name="Shea T."/>
            <person name="Sisk P."/>
            <person name="Sykes S."/>
            <person name="Wortman J."/>
            <person name="Nusbaum C."/>
            <person name="Birren B."/>
        </authorList>
    </citation>
    <scope>NUCLEOTIDE SEQUENCE [LARGE SCALE GENOMIC DNA]</scope>
    <source>
        <strain evidence="9 10">ATCC 51513</strain>
    </source>
</reference>
<dbReference type="PATRIC" id="fig|883169.3.peg.361"/>
<keyword evidence="6 7" id="KW-0663">Pyridoxal phosphate</keyword>
<dbReference type="SUPFAM" id="SSF53383">
    <property type="entry name" value="PLP-dependent transferases"/>
    <property type="match status" value="1"/>
</dbReference>
<accession>I7LB97</accession>
<evidence type="ECO:0000313" key="10">
    <source>
        <dbReference type="Proteomes" id="UP000006078"/>
    </source>
</evidence>
<dbReference type="InterPro" id="IPR005815">
    <property type="entry name" value="BioA"/>
</dbReference>
<dbReference type="InterPro" id="IPR049704">
    <property type="entry name" value="Aminotrans_3_PPA_site"/>
</dbReference>
<protein>
    <recommendedName>
        <fullName evidence="7">Adenosylmethionine-8-amino-7-oxononanoate aminotransferase</fullName>
        <ecNumber evidence="7">2.6.1.62</ecNumber>
    </recommendedName>
    <alternativeName>
        <fullName evidence="7">7,8-diamino-pelargonic acid aminotransferase</fullName>
        <shortName evidence="7">DAPA AT</shortName>
        <shortName evidence="7">DAPA aminotransferase</shortName>
    </alternativeName>
    <alternativeName>
        <fullName evidence="7">7,8-diaminononanoate synthase</fullName>
        <shortName evidence="7">DANS</shortName>
    </alternativeName>
    <alternativeName>
        <fullName evidence="7">Diaminopelargonic acid synthase</fullName>
    </alternativeName>
</protein>
<dbReference type="Gene3D" id="3.90.1150.10">
    <property type="entry name" value="Aspartate Aminotransferase, domain 1"/>
    <property type="match status" value="1"/>
</dbReference>
<dbReference type="CDD" id="cd00610">
    <property type="entry name" value="OAT_like"/>
    <property type="match status" value="1"/>
</dbReference>
<dbReference type="AlphaFoldDB" id="I7LB97"/>
<evidence type="ECO:0000313" key="8">
    <source>
        <dbReference type="EMBL" id="CCI82914.1"/>
    </source>
</evidence>
<dbReference type="GO" id="GO:0005737">
    <property type="term" value="C:cytoplasm"/>
    <property type="evidence" value="ECO:0007669"/>
    <property type="project" value="UniProtKB-SubCell"/>
</dbReference>
<comment type="subunit">
    <text evidence="7">Homodimer.</text>
</comment>
<proteinExistence type="inferred from homology"/>
<feature type="modified residue" description="N6-(pyridoxal phosphate)lysine" evidence="7">
    <location>
        <position position="302"/>
    </location>
</feature>
<dbReference type="Proteomes" id="UP000011016">
    <property type="component" value="Unassembled WGS sequence"/>
</dbReference>
<feature type="binding site" evidence="7">
    <location>
        <position position="166"/>
    </location>
    <ligand>
        <name>substrate</name>
    </ligand>
</feature>
<dbReference type="EC" id="2.6.1.62" evidence="7"/>
<keyword evidence="3 7" id="KW-0808">Transferase</keyword>
<comment type="subcellular location">
    <subcellularLocation>
        <location evidence="7">Cytoplasm</location>
    </subcellularLocation>
</comment>
<feature type="binding site" evidence="7">
    <location>
        <position position="336"/>
    </location>
    <ligand>
        <name>substrate</name>
    </ligand>
</feature>
<dbReference type="Gene3D" id="3.40.640.10">
    <property type="entry name" value="Type I PLP-dependent aspartate aminotransferase-like (Major domain)"/>
    <property type="match status" value="1"/>
</dbReference>
<dbReference type="HOGENOM" id="CLU_016922_4_3_11"/>
<dbReference type="eggNOG" id="COG0161">
    <property type="taxonomic scope" value="Bacteria"/>
</dbReference>
<keyword evidence="5 7" id="KW-0093">Biotin biosynthesis</keyword>
<evidence type="ECO:0000256" key="7">
    <source>
        <dbReference type="HAMAP-Rule" id="MF_00834"/>
    </source>
</evidence>
<evidence type="ECO:0000256" key="4">
    <source>
        <dbReference type="ARBA" id="ARBA00022691"/>
    </source>
</evidence>
<feature type="binding site" evidence="7">
    <location>
        <position position="64"/>
    </location>
    <ligand>
        <name>substrate</name>
    </ligand>
</feature>
<feature type="binding site" evidence="7">
    <location>
        <position position="302"/>
    </location>
    <ligand>
        <name>substrate</name>
    </ligand>
</feature>
<feature type="binding site" evidence="7">
    <location>
        <position position="273"/>
    </location>
    <ligand>
        <name>pyridoxal 5'-phosphate</name>
        <dbReference type="ChEBI" id="CHEBI:597326"/>
    </ligand>
</feature>
<feature type="binding site" evidence="7">
    <location>
        <begin position="133"/>
        <end position="134"/>
    </location>
    <ligand>
        <name>pyridoxal 5'-phosphate</name>
        <dbReference type="ChEBI" id="CHEBI:597326"/>
    </ligand>
</feature>
<dbReference type="InterPro" id="IPR015421">
    <property type="entry name" value="PyrdxlP-dep_Trfase_major"/>
</dbReference>
<comment type="cofactor">
    <cofactor evidence="1 7">
        <name>pyridoxal 5'-phosphate</name>
        <dbReference type="ChEBI" id="CHEBI:597326"/>
    </cofactor>
</comment>
<keyword evidence="2 7" id="KW-0032">Aminotransferase</keyword>
<dbReference type="OrthoDB" id="9801052at2"/>
<evidence type="ECO:0000313" key="11">
    <source>
        <dbReference type="Proteomes" id="UP000011016"/>
    </source>
</evidence>
<keyword evidence="4 7" id="KW-0949">S-adenosyl-L-methionine</keyword>
<dbReference type="PANTHER" id="PTHR42684">
    <property type="entry name" value="ADENOSYLMETHIONINE-8-AMINO-7-OXONONANOATE AMINOTRANSFERASE"/>
    <property type="match status" value="1"/>
</dbReference>
<dbReference type="STRING" id="29321.AAV33_06570"/>
<dbReference type="PANTHER" id="PTHR42684:SF17">
    <property type="entry name" value="ADENOSYLMETHIONINE-8-AMINO-7-OXONONANOATE AMINOTRANSFERASE"/>
    <property type="match status" value="1"/>
</dbReference>
<feature type="binding site" evidence="7">
    <location>
        <begin position="337"/>
        <end position="338"/>
    </location>
    <ligand>
        <name>pyridoxal 5'-phosphate</name>
        <dbReference type="ChEBI" id="CHEBI:597326"/>
    </ligand>
</feature>
<sequence>MTRITAPEGAAWPAERVLAADRAHVWHPYAPRTRPEDALVVRSARGTRLTLADGRELIDAMSSWWAACHGHGHPHLLAAAHRQLDEMAHVMFGGLTHGPAARLAERLVAFANRRPGGRGPKPALDSVFFSDSGSVAVEVAMKMALQAQRGRGLPERTRFLTWRGGYHGDTRAPMSVCDPEGGMHSLWRGVIEEQVFLPEPPARGSDREAIDAYLRDAQERIDRHDATHPESRIAALIVEPVVQGAGGMRFHDDELVAGLAEVCRERGILVILDEIATGFGRTGAPFVAARAGVSPDVLCVGKALTGGVLSFAATLATGEVARLVDSPDGGGSLMHGPTFMGNPLAAAVANAALDLVEDGYWERAVPAIEARLETGLEPLAGEPGIKEVRCLGAIGVVELDDEVDARAATAAAVEAGVWLRPFRNLVYAMPPFTCTEEEIDRIAAGLSAAALAGRRSK</sequence>
<evidence type="ECO:0000313" key="9">
    <source>
        <dbReference type="EMBL" id="EJZ82726.1"/>
    </source>
</evidence>
<dbReference type="GO" id="GO:0009102">
    <property type="term" value="P:biotin biosynthetic process"/>
    <property type="evidence" value="ECO:0007669"/>
    <property type="project" value="UniProtKB-UniRule"/>
</dbReference>
<evidence type="ECO:0000256" key="3">
    <source>
        <dbReference type="ARBA" id="ARBA00022679"/>
    </source>
</evidence>
<evidence type="ECO:0000256" key="6">
    <source>
        <dbReference type="ARBA" id="ARBA00022898"/>
    </source>
</evidence>
<dbReference type="InterPro" id="IPR005814">
    <property type="entry name" value="Aminotrans_3"/>
</dbReference>
<dbReference type="NCBIfam" id="TIGR00508">
    <property type="entry name" value="bioA"/>
    <property type="match status" value="1"/>
</dbReference>
<evidence type="ECO:0000256" key="5">
    <source>
        <dbReference type="ARBA" id="ARBA00022756"/>
    </source>
</evidence>
<comment type="catalytic activity">
    <reaction evidence="7">
        <text>(8S)-8-amino-7-oxononanoate + S-adenosyl-L-methionine = S-adenosyl-4-methylsulfanyl-2-oxobutanoate + (7R,8S)-7,8-diammoniononanoate</text>
        <dbReference type="Rhea" id="RHEA:16861"/>
        <dbReference type="ChEBI" id="CHEBI:16490"/>
        <dbReference type="ChEBI" id="CHEBI:59789"/>
        <dbReference type="ChEBI" id="CHEBI:149468"/>
        <dbReference type="ChEBI" id="CHEBI:149469"/>
        <dbReference type="EC" id="2.6.1.62"/>
    </reaction>
</comment>
<dbReference type="RefSeq" id="WP_004600274.1">
    <property type="nucleotide sequence ID" value="NZ_HF541865.1"/>
</dbReference>
<gene>
    <name evidence="7 8" type="primary">bioA</name>
    <name evidence="8" type="ORF">BN46_0163</name>
    <name evidence="9" type="ORF">HMPREF9719_00384</name>
</gene>
<keyword evidence="7" id="KW-0963">Cytoplasm</keyword>
<reference evidence="8 11" key="1">
    <citation type="journal article" date="2012" name="J. Bacteriol.">
        <title>Draft Genome Sequence of Turicella otitidis ATCC 51513, Isolated from Middle Ear Fluid from a Child with Otitis Media.</title>
        <authorList>
            <person name="Brinkrolf K."/>
            <person name="Schneider J."/>
            <person name="Knecht M."/>
            <person name="Ruckert C."/>
            <person name="Tauch A."/>
        </authorList>
    </citation>
    <scope>NUCLEOTIDE SEQUENCE [LARGE SCALE GENOMIC DNA]</scope>
    <source>
        <strain evidence="8 11">ATCC 51513</strain>
    </source>
</reference>
<comment type="pathway">
    <text evidence="7">Cofactor biosynthesis; biotin biosynthesis; 7,8-diaminononanoate from 8-amino-7-oxononanoate (SAM route): step 1/1.</text>
</comment>
<dbReference type="InterPro" id="IPR015424">
    <property type="entry name" value="PyrdxlP-dep_Trfase"/>
</dbReference>
<dbReference type="GO" id="GO:0004015">
    <property type="term" value="F:adenosylmethionine-8-amino-7-oxononanoate transaminase activity"/>
    <property type="evidence" value="ECO:0007669"/>
    <property type="project" value="UniProtKB-UniRule"/>
</dbReference>
<evidence type="ECO:0000256" key="1">
    <source>
        <dbReference type="ARBA" id="ARBA00001933"/>
    </source>
</evidence>
<dbReference type="PROSITE" id="PS00600">
    <property type="entry name" value="AA_TRANSFER_CLASS_3"/>
    <property type="match status" value="1"/>
</dbReference>
<evidence type="ECO:0000256" key="2">
    <source>
        <dbReference type="ARBA" id="ARBA00022576"/>
    </source>
</evidence>
<dbReference type="GO" id="GO:0030170">
    <property type="term" value="F:pyridoxal phosphate binding"/>
    <property type="evidence" value="ECO:0007669"/>
    <property type="project" value="UniProtKB-UniRule"/>
</dbReference>
<keyword evidence="10" id="KW-1185">Reference proteome</keyword>
<dbReference type="NCBIfam" id="NF004624">
    <property type="entry name" value="PRK05964.1"/>
    <property type="match status" value="1"/>
</dbReference>
<dbReference type="UniPathway" id="UPA00078">
    <property type="reaction ID" value="UER00160"/>
</dbReference>
<comment type="caution">
    <text evidence="8">The sequence shown here is derived from an EMBL/GenBank/DDBJ whole genome shotgun (WGS) entry which is preliminary data.</text>
</comment>
<organism evidence="8 11">
    <name type="scientific">Corynebacterium otitidis ATCC 51513</name>
    <dbReference type="NCBI Taxonomy" id="883169"/>
    <lineage>
        <taxon>Bacteria</taxon>
        <taxon>Bacillati</taxon>
        <taxon>Actinomycetota</taxon>
        <taxon>Actinomycetes</taxon>
        <taxon>Mycobacteriales</taxon>
        <taxon>Corynebacteriaceae</taxon>
        <taxon>Corynebacterium</taxon>
    </lineage>
</organism>
<dbReference type="EMBL" id="AHAE01000021">
    <property type="protein sequence ID" value="EJZ82726.1"/>
    <property type="molecule type" value="Genomic_DNA"/>
</dbReference>
<dbReference type="Proteomes" id="UP000006078">
    <property type="component" value="Unassembled WGS sequence"/>
</dbReference>
<feature type="binding site" evidence="7">
    <location>
        <position position="420"/>
    </location>
    <ligand>
        <name>substrate</name>
    </ligand>
</feature>
<dbReference type="EMBL" id="CAJZ01000024">
    <property type="protein sequence ID" value="CCI82914.1"/>
    <property type="molecule type" value="Genomic_DNA"/>
</dbReference>
<dbReference type="InterPro" id="IPR015422">
    <property type="entry name" value="PyrdxlP-dep_Trfase_small"/>
</dbReference>
<feature type="site" description="Participates in the substrate recognition with KAPA and in a stacking interaction with the adenine ring of SAM" evidence="7">
    <location>
        <position position="29"/>
    </location>
</feature>
<dbReference type="Pfam" id="PF00202">
    <property type="entry name" value="Aminotran_3"/>
    <property type="match status" value="1"/>
</dbReference>